<feature type="domain" description="Transposase IS200-like" evidence="1">
    <location>
        <begin position="10"/>
        <end position="143"/>
    </location>
</feature>
<dbReference type="InterPro" id="IPR002686">
    <property type="entry name" value="Transposase_17"/>
</dbReference>
<dbReference type="GO" id="GO:0004803">
    <property type="term" value="F:transposase activity"/>
    <property type="evidence" value="ECO:0007669"/>
    <property type="project" value="InterPro"/>
</dbReference>
<organism evidence="2 3">
    <name type="scientific">Arcobacter arenosus</name>
    <dbReference type="NCBI Taxonomy" id="2576037"/>
    <lineage>
        <taxon>Bacteria</taxon>
        <taxon>Pseudomonadati</taxon>
        <taxon>Campylobacterota</taxon>
        <taxon>Epsilonproteobacteria</taxon>
        <taxon>Campylobacterales</taxon>
        <taxon>Arcobacteraceae</taxon>
        <taxon>Arcobacter</taxon>
    </lineage>
</organism>
<reference evidence="2 3" key="1">
    <citation type="submission" date="2019-05" db="EMBL/GenBank/DDBJ databases">
        <title>Arcobacter sp. nov., isolated from sea sediment.</title>
        <authorList>
            <person name="Kim W."/>
        </authorList>
    </citation>
    <scope>NUCLEOTIDE SEQUENCE [LARGE SCALE GENOMIC DNA]</scope>
    <source>
        <strain evidence="2 3">CAU 1517</strain>
    </source>
</reference>
<dbReference type="NCBIfam" id="NF047646">
    <property type="entry name" value="REP_Tyr_transpos"/>
    <property type="match status" value="1"/>
</dbReference>
<dbReference type="SMART" id="SM01321">
    <property type="entry name" value="Y1_Tnp"/>
    <property type="match status" value="1"/>
</dbReference>
<dbReference type="InterPro" id="IPR052715">
    <property type="entry name" value="RAYT_transposase"/>
</dbReference>
<dbReference type="RefSeq" id="WP_138152721.1">
    <property type="nucleotide sequence ID" value="NZ_VANU01000004.1"/>
</dbReference>
<proteinExistence type="predicted"/>
<comment type="caution">
    <text evidence="2">The sequence shown here is derived from an EMBL/GenBank/DDBJ whole genome shotgun (WGS) entry which is preliminary data.</text>
</comment>
<dbReference type="SUPFAM" id="SSF143422">
    <property type="entry name" value="Transposase IS200-like"/>
    <property type="match status" value="1"/>
</dbReference>
<keyword evidence="3" id="KW-1185">Reference proteome</keyword>
<dbReference type="Proteomes" id="UP000308901">
    <property type="component" value="Unassembled WGS sequence"/>
</dbReference>
<protein>
    <submittedName>
        <fullName evidence="2">Transposase</fullName>
    </submittedName>
</protein>
<dbReference type="EMBL" id="VANU01000004">
    <property type="protein sequence ID" value="TLP37576.1"/>
    <property type="molecule type" value="Genomic_DNA"/>
</dbReference>
<dbReference type="AlphaFoldDB" id="A0A5R8XZQ7"/>
<dbReference type="GO" id="GO:0043565">
    <property type="term" value="F:sequence-specific DNA binding"/>
    <property type="evidence" value="ECO:0007669"/>
    <property type="project" value="TreeGrafter"/>
</dbReference>
<evidence type="ECO:0000259" key="1">
    <source>
        <dbReference type="SMART" id="SM01321"/>
    </source>
</evidence>
<sequence length="177" mass="21308">MGRSRYKVFEETYPHFVTCTVLHWIPIFTRIESTNIIFESLKYLQKSDNLKIYSYVILENHLHMIISSDDISKTMKKFKSFTAKELIKLLQKSNAKTILDQLAFYKKAHKTQTTYQVWQEGFQPKLIKDEKMMIERINYIHNNPIKRGYIEKAKHWRYSSARDYEDIEGLIEVERFI</sequence>
<dbReference type="OrthoDB" id="9800147at2"/>
<dbReference type="InterPro" id="IPR036515">
    <property type="entry name" value="Transposase_17_sf"/>
</dbReference>
<evidence type="ECO:0000313" key="2">
    <source>
        <dbReference type="EMBL" id="TLP37576.1"/>
    </source>
</evidence>
<dbReference type="PANTHER" id="PTHR36966:SF1">
    <property type="entry name" value="REP-ASSOCIATED TYROSINE TRANSPOSASE"/>
    <property type="match status" value="1"/>
</dbReference>
<gene>
    <name evidence="2" type="ORF">FDK22_09645</name>
</gene>
<evidence type="ECO:0000313" key="3">
    <source>
        <dbReference type="Proteomes" id="UP000308901"/>
    </source>
</evidence>
<dbReference type="PANTHER" id="PTHR36966">
    <property type="entry name" value="REP-ASSOCIATED TYROSINE TRANSPOSASE"/>
    <property type="match status" value="1"/>
</dbReference>
<dbReference type="GO" id="GO:0006313">
    <property type="term" value="P:DNA transposition"/>
    <property type="evidence" value="ECO:0007669"/>
    <property type="project" value="InterPro"/>
</dbReference>
<accession>A0A5R8XZQ7</accession>
<dbReference type="Gene3D" id="3.30.70.1290">
    <property type="entry name" value="Transposase IS200-like"/>
    <property type="match status" value="1"/>
</dbReference>
<name>A0A5R8XZQ7_9BACT</name>